<evidence type="ECO:0000313" key="1">
    <source>
        <dbReference type="EMBL" id="NYZ21457.1"/>
    </source>
</evidence>
<comment type="caution">
    <text evidence="1">The sequence shown here is derived from an EMBL/GenBank/DDBJ whole genome shotgun (WGS) entry which is preliminary data.</text>
</comment>
<accession>A0ABX2TE17</accession>
<gene>
    <name evidence="1" type="ORF">HND93_17215</name>
</gene>
<evidence type="ECO:0000313" key="2">
    <source>
        <dbReference type="Proteomes" id="UP000584642"/>
    </source>
</evidence>
<dbReference type="EMBL" id="JABFDB010000011">
    <property type="protein sequence ID" value="NYZ21457.1"/>
    <property type="molecule type" value="Genomic_DNA"/>
</dbReference>
<keyword evidence="2" id="KW-1185">Reference proteome</keyword>
<sequence>MAPFDASVIILPDVPLLPPPAPVRAIAAPVRRRRAAPKARTACPLTARRGAAAADACTATSCCGCPLLVDWM</sequence>
<protein>
    <submittedName>
        <fullName evidence="1">Uncharacterized protein</fullName>
    </submittedName>
</protein>
<dbReference type="RefSeq" id="WP_180283212.1">
    <property type="nucleotide sequence ID" value="NZ_JABFDB010000011.1"/>
</dbReference>
<organism evidence="1 2">
    <name type="scientific">Azospirillum oleiclasticum</name>
    <dbReference type="NCBI Taxonomy" id="2735135"/>
    <lineage>
        <taxon>Bacteria</taxon>
        <taxon>Pseudomonadati</taxon>
        <taxon>Pseudomonadota</taxon>
        <taxon>Alphaproteobacteria</taxon>
        <taxon>Rhodospirillales</taxon>
        <taxon>Azospirillaceae</taxon>
        <taxon>Azospirillum</taxon>
    </lineage>
</organism>
<name>A0ABX2TE17_9PROT</name>
<dbReference type="Proteomes" id="UP000584642">
    <property type="component" value="Unassembled WGS sequence"/>
</dbReference>
<reference evidence="1 2" key="1">
    <citation type="submission" date="2020-05" db="EMBL/GenBank/DDBJ databases">
        <title>Azospirillum oleiclasticum sp. nov, a nitrogen-fixing and heavy crude oil-emulsifying bacterium isolated from the crude oil of Yumen Oilfield.</title>
        <authorList>
            <person name="Wu D."/>
            <person name="Cai M."/>
            <person name="Zhang X."/>
        </authorList>
    </citation>
    <scope>NUCLEOTIDE SEQUENCE [LARGE SCALE GENOMIC DNA]</scope>
    <source>
        <strain evidence="1 2">ROY-1-1-2</strain>
    </source>
</reference>
<proteinExistence type="predicted"/>